<proteinExistence type="predicted"/>
<dbReference type="InterPro" id="IPR050534">
    <property type="entry name" value="Coronavir_polyprotein_1ab"/>
</dbReference>
<dbReference type="SUPFAM" id="SSF52540">
    <property type="entry name" value="P-loop containing nucleoside triphosphate hydrolases"/>
    <property type="match status" value="1"/>
</dbReference>
<dbReference type="InterPro" id="IPR041677">
    <property type="entry name" value="DNA2/NAM7_AAA_11"/>
</dbReference>
<sequence>MCTFFVMTVLSLILETYEWDTLKDYAKKYENDRDSGTRSLISGINRNYFEPYVMELVFEFTVNANTMIERQIRRMGSIQDDVEETMAGELYADGYIATSQIGDFALLHRLKGAVNNLVMGKAASQGLDQWLFDINKARTPQEIKKISTWQNSDINEKQKEAVEKILSVPDVCLIQGPPGTGKTTVIAEAIYQLVIRNKRVLVASQANLAVDNALERLISNPKIRAIRLGSAKKIDSSVSNITEGNVFVVSGILNAFKNLLTYRDELMFGKDTFLCLKINDYFEIYEWKKQKFIRVDKVSEYLSANYRDLKTYSVY</sequence>
<dbReference type="Pfam" id="PF13086">
    <property type="entry name" value="AAA_11"/>
    <property type="match status" value="1"/>
</dbReference>
<name>A0A174FTK9_9FIRM</name>
<keyword evidence="2" id="KW-0547">Nucleotide-binding</keyword>
<keyword evidence="2" id="KW-0347">Helicase</keyword>
<reference evidence="2 3" key="1">
    <citation type="submission" date="2015-09" db="EMBL/GenBank/DDBJ databases">
        <authorList>
            <consortium name="Pathogen Informatics"/>
        </authorList>
    </citation>
    <scope>NUCLEOTIDE SEQUENCE [LARGE SCALE GENOMIC DNA]</scope>
    <source>
        <strain evidence="2 3">2789STDY5608837</strain>
    </source>
</reference>
<dbReference type="AlphaFoldDB" id="A0A174FTK9"/>
<accession>A0A174FTK9</accession>
<evidence type="ECO:0000313" key="2">
    <source>
        <dbReference type="EMBL" id="CUO53523.1"/>
    </source>
</evidence>
<dbReference type="InterPro" id="IPR027417">
    <property type="entry name" value="P-loop_NTPase"/>
</dbReference>
<feature type="domain" description="DNA2/NAM7 helicase helicase" evidence="1">
    <location>
        <begin position="154"/>
        <end position="242"/>
    </location>
</feature>
<protein>
    <submittedName>
        <fullName evidence="2">Putative DNA helicase</fullName>
    </submittedName>
</protein>
<organism evidence="2 3">
    <name type="scientific">Blautia obeum</name>
    <dbReference type="NCBI Taxonomy" id="40520"/>
    <lineage>
        <taxon>Bacteria</taxon>
        <taxon>Bacillati</taxon>
        <taxon>Bacillota</taxon>
        <taxon>Clostridia</taxon>
        <taxon>Lachnospirales</taxon>
        <taxon>Lachnospiraceae</taxon>
        <taxon>Blautia</taxon>
    </lineage>
</organism>
<dbReference type="PANTHER" id="PTHR43788:SF8">
    <property type="entry name" value="DNA-BINDING PROTEIN SMUBP-2"/>
    <property type="match status" value="1"/>
</dbReference>
<evidence type="ECO:0000259" key="1">
    <source>
        <dbReference type="Pfam" id="PF13086"/>
    </source>
</evidence>
<keyword evidence="2" id="KW-0067">ATP-binding</keyword>
<evidence type="ECO:0000313" key="3">
    <source>
        <dbReference type="Proteomes" id="UP000095409"/>
    </source>
</evidence>
<dbReference type="Gene3D" id="3.40.50.300">
    <property type="entry name" value="P-loop containing nucleotide triphosphate hydrolases"/>
    <property type="match status" value="1"/>
</dbReference>
<dbReference type="PANTHER" id="PTHR43788">
    <property type="entry name" value="DNA2/NAM7 HELICASE FAMILY MEMBER"/>
    <property type="match status" value="1"/>
</dbReference>
<dbReference type="RefSeq" id="WP_207658418.1">
    <property type="nucleotide sequence ID" value="NZ_CABJDZ010000003.1"/>
</dbReference>
<gene>
    <name evidence="2" type="ORF">ERS852394_02423</name>
</gene>
<keyword evidence="2" id="KW-0378">Hydrolase</keyword>
<dbReference type="Proteomes" id="UP000095409">
    <property type="component" value="Unassembled WGS sequence"/>
</dbReference>
<dbReference type="EMBL" id="CYZD01000013">
    <property type="protein sequence ID" value="CUO53523.1"/>
    <property type="molecule type" value="Genomic_DNA"/>
</dbReference>
<dbReference type="GO" id="GO:0043139">
    <property type="term" value="F:5'-3' DNA helicase activity"/>
    <property type="evidence" value="ECO:0007669"/>
    <property type="project" value="TreeGrafter"/>
</dbReference>